<protein>
    <submittedName>
        <fullName evidence="2">Uncharacterized protein</fullName>
    </submittedName>
</protein>
<accession>A0A7W8EMN1</accession>
<feature type="region of interest" description="Disordered" evidence="1">
    <location>
        <begin position="1"/>
        <end position="22"/>
    </location>
</feature>
<dbReference type="RefSeq" id="WP_151159330.1">
    <property type="nucleotide sequence ID" value="NZ_JACHIL010000002.1"/>
</dbReference>
<evidence type="ECO:0000256" key="1">
    <source>
        <dbReference type="SAM" id="MobiDB-lite"/>
    </source>
</evidence>
<gene>
    <name evidence="2" type="ORF">HNQ68_001154</name>
</gene>
<dbReference type="Proteomes" id="UP000531231">
    <property type="component" value="Unassembled WGS sequence"/>
</dbReference>
<reference evidence="2 3" key="1">
    <citation type="submission" date="2020-08" db="EMBL/GenBank/DDBJ databases">
        <title>Genomic Encyclopedia of Type Strains, Phase IV (KMG-IV): sequencing the most valuable type-strain genomes for metagenomic binning, comparative biology and taxonomic classification.</title>
        <authorList>
            <person name="Goeker M."/>
        </authorList>
    </citation>
    <scope>NUCLEOTIDE SEQUENCE [LARGE SCALE GENOMIC DNA]</scope>
    <source>
        <strain evidence="2 3">DSM 25620</strain>
    </source>
</reference>
<organism evidence="2 3">
    <name type="scientific">Pseudochrobactrum saccharolyticum</name>
    <dbReference type="NCBI Taxonomy" id="354352"/>
    <lineage>
        <taxon>Bacteria</taxon>
        <taxon>Pseudomonadati</taxon>
        <taxon>Pseudomonadota</taxon>
        <taxon>Alphaproteobacteria</taxon>
        <taxon>Hyphomicrobiales</taxon>
        <taxon>Brucellaceae</taxon>
        <taxon>Pseudochrobactrum</taxon>
    </lineage>
</organism>
<name>A0A7W8EMN1_9HYPH</name>
<sequence length="65" mass="7136">MNNLPINFDKSTPERAVSQQRKPHYTPLGAAQGIITKLSMPNINDENRSLGAILKNTGGGLSRFR</sequence>
<dbReference type="AlphaFoldDB" id="A0A7W8EMN1"/>
<keyword evidence="3" id="KW-1185">Reference proteome</keyword>
<evidence type="ECO:0000313" key="3">
    <source>
        <dbReference type="Proteomes" id="UP000531231"/>
    </source>
</evidence>
<dbReference type="EMBL" id="JACHIL010000002">
    <property type="protein sequence ID" value="MBB5090630.1"/>
    <property type="molecule type" value="Genomic_DNA"/>
</dbReference>
<proteinExistence type="predicted"/>
<comment type="caution">
    <text evidence="2">The sequence shown here is derived from an EMBL/GenBank/DDBJ whole genome shotgun (WGS) entry which is preliminary data.</text>
</comment>
<evidence type="ECO:0000313" key="2">
    <source>
        <dbReference type="EMBL" id="MBB5090630.1"/>
    </source>
</evidence>